<dbReference type="EC" id="4.4.1.11" evidence="5"/>
<proteinExistence type="inferred from homology"/>
<dbReference type="Pfam" id="PF01053">
    <property type="entry name" value="Cys_Met_Meta_PP"/>
    <property type="match status" value="1"/>
</dbReference>
<dbReference type="GO" id="GO:0004124">
    <property type="term" value="F:cysteine synthase activity"/>
    <property type="evidence" value="ECO:0007669"/>
    <property type="project" value="TreeGrafter"/>
</dbReference>
<keyword evidence="3 4" id="KW-0663">Pyridoxal phosphate</keyword>
<dbReference type="EMBL" id="SNRX01000067">
    <property type="protein sequence ID" value="KAA6300566.1"/>
    <property type="molecule type" value="Genomic_DNA"/>
</dbReference>
<dbReference type="InterPro" id="IPR015424">
    <property type="entry name" value="PyrdxlP-dep_Trfase"/>
</dbReference>
<sequence length="240" mass="25650">MSNNSSNSQRFDTLLTHAGYQSGEHNHSIQVPIYQTTAFDLQSPERADRLAAFEEIGYMYTRMSNPTLATLEARVAALDGGIAAVAVASGMAAVTNAILNAAEGGRLLAAGQIYGGSYDAYKRIYPKLNVQVDIAENLTDLKAIEKLIQKDTKAIFIESITNPTVVVADIEAIAELAHKNGLPLIVDNSLATPYLLNPIRYDADVVVYSATKALSGHGSVIGGVIVDAGKFDWGNSSRHP</sequence>
<dbReference type="PANTHER" id="PTHR43797">
    <property type="entry name" value="HOMOCYSTEINE/CYSTEINE SYNTHASE"/>
    <property type="match status" value="1"/>
</dbReference>
<dbReference type="GO" id="GO:0030170">
    <property type="term" value="F:pyridoxal phosphate binding"/>
    <property type="evidence" value="ECO:0007669"/>
    <property type="project" value="InterPro"/>
</dbReference>
<dbReference type="GO" id="GO:0018826">
    <property type="term" value="F:methionine gamma-lyase activity"/>
    <property type="evidence" value="ECO:0007669"/>
    <property type="project" value="UniProtKB-EC"/>
</dbReference>
<dbReference type="InterPro" id="IPR006235">
    <property type="entry name" value="OAc-hSer/O-AcSer_sulfhydrylase"/>
</dbReference>
<gene>
    <name evidence="5" type="ORF">EZS26_003290</name>
</gene>
<dbReference type="GO" id="GO:0071269">
    <property type="term" value="P:L-homocysteine biosynthetic process"/>
    <property type="evidence" value="ECO:0007669"/>
    <property type="project" value="TreeGrafter"/>
</dbReference>
<reference evidence="5 6" key="1">
    <citation type="submission" date="2019-03" db="EMBL/GenBank/DDBJ databases">
        <title>Single cell metagenomics reveals metabolic interactions within the superorganism composed of flagellate Streblomastix strix and complex community of Bacteroidetes bacteria on its surface.</title>
        <authorList>
            <person name="Treitli S.C."/>
            <person name="Kolisko M."/>
            <person name="Husnik F."/>
            <person name="Keeling P."/>
            <person name="Hampl V."/>
        </authorList>
    </citation>
    <scope>NUCLEOTIDE SEQUENCE [LARGE SCALE GENOMIC DNA]</scope>
    <source>
        <strain evidence="5">St1</strain>
    </source>
</reference>
<protein>
    <submittedName>
        <fullName evidence="5">L-methionine gamma-lyase</fullName>
        <ecNumber evidence="5">4.4.1.11</ecNumber>
    </submittedName>
</protein>
<dbReference type="InterPro" id="IPR000277">
    <property type="entry name" value="Cys/Met-Metab_PyrdxlP-dep_enz"/>
</dbReference>
<dbReference type="GO" id="GO:0005737">
    <property type="term" value="C:cytoplasm"/>
    <property type="evidence" value="ECO:0007669"/>
    <property type="project" value="TreeGrafter"/>
</dbReference>
<evidence type="ECO:0000256" key="3">
    <source>
        <dbReference type="ARBA" id="ARBA00022898"/>
    </source>
</evidence>
<keyword evidence="5" id="KW-0456">Lyase</keyword>
<evidence type="ECO:0000313" key="6">
    <source>
        <dbReference type="Proteomes" id="UP000324575"/>
    </source>
</evidence>
<evidence type="ECO:0000256" key="1">
    <source>
        <dbReference type="ARBA" id="ARBA00001933"/>
    </source>
</evidence>
<dbReference type="Proteomes" id="UP000324575">
    <property type="component" value="Unassembled WGS sequence"/>
</dbReference>
<dbReference type="GO" id="GO:0003961">
    <property type="term" value="F:O-acetylhomoserine aminocarboxypropyltransferase activity"/>
    <property type="evidence" value="ECO:0007669"/>
    <property type="project" value="TreeGrafter"/>
</dbReference>
<dbReference type="GO" id="GO:0019346">
    <property type="term" value="P:transsulfuration"/>
    <property type="evidence" value="ECO:0007669"/>
    <property type="project" value="InterPro"/>
</dbReference>
<dbReference type="GO" id="GO:0006535">
    <property type="term" value="P:cysteine biosynthetic process from serine"/>
    <property type="evidence" value="ECO:0007669"/>
    <property type="project" value="TreeGrafter"/>
</dbReference>
<comment type="similarity">
    <text evidence="4">Belongs to the trans-sulfuration enzymes family.</text>
</comment>
<organism evidence="5 6">
    <name type="scientific">Candidatus Ordinivivax streblomastigis</name>
    <dbReference type="NCBI Taxonomy" id="2540710"/>
    <lineage>
        <taxon>Bacteria</taxon>
        <taxon>Pseudomonadati</taxon>
        <taxon>Bacteroidota</taxon>
        <taxon>Bacteroidia</taxon>
        <taxon>Bacteroidales</taxon>
        <taxon>Candidatus Ordinivivax</taxon>
    </lineage>
</organism>
<comment type="caution">
    <text evidence="5">The sequence shown here is derived from an EMBL/GenBank/DDBJ whole genome shotgun (WGS) entry which is preliminary data.</text>
</comment>
<name>A0A5M8NUI8_9BACT</name>
<dbReference type="FunFam" id="3.40.640.10:FF:000046">
    <property type="entry name" value="Cystathionine gamma-lyase"/>
    <property type="match status" value="1"/>
</dbReference>
<comment type="cofactor">
    <cofactor evidence="1 4">
        <name>pyridoxal 5'-phosphate</name>
        <dbReference type="ChEBI" id="CHEBI:597326"/>
    </cofactor>
</comment>
<keyword evidence="2" id="KW-0808">Transferase</keyword>
<evidence type="ECO:0000313" key="5">
    <source>
        <dbReference type="EMBL" id="KAA6300566.1"/>
    </source>
</evidence>
<dbReference type="Gene3D" id="3.40.640.10">
    <property type="entry name" value="Type I PLP-dependent aspartate aminotransferase-like (Major domain)"/>
    <property type="match status" value="1"/>
</dbReference>
<dbReference type="InterPro" id="IPR015421">
    <property type="entry name" value="PyrdxlP-dep_Trfase_major"/>
</dbReference>
<dbReference type="AlphaFoldDB" id="A0A5M8NUI8"/>
<evidence type="ECO:0000256" key="2">
    <source>
        <dbReference type="ARBA" id="ARBA00022679"/>
    </source>
</evidence>
<evidence type="ECO:0000256" key="4">
    <source>
        <dbReference type="RuleBase" id="RU362118"/>
    </source>
</evidence>
<dbReference type="SUPFAM" id="SSF53383">
    <property type="entry name" value="PLP-dependent transferases"/>
    <property type="match status" value="1"/>
</dbReference>
<accession>A0A5M8NUI8</accession>
<dbReference type="PANTHER" id="PTHR43797:SF2">
    <property type="entry name" value="HOMOCYSTEINE_CYSTEINE SYNTHASE"/>
    <property type="match status" value="1"/>
</dbReference>